<sequence length="41" mass="4590">MSIFLKNHYHFLNQFACSSICKKGMSVSTSPVILFILISSP</sequence>
<gene>
    <name evidence="1" type="ORF">KIS1582_1369</name>
</gene>
<organism evidence="1 2">
    <name type="scientific">Cytobacillus firmus</name>
    <name type="common">Bacillus firmus</name>
    <dbReference type="NCBI Taxonomy" id="1399"/>
    <lineage>
        <taxon>Bacteria</taxon>
        <taxon>Bacillati</taxon>
        <taxon>Bacillota</taxon>
        <taxon>Bacilli</taxon>
        <taxon>Bacillales</taxon>
        <taxon>Bacillaceae</taxon>
        <taxon>Cytobacillus</taxon>
    </lineage>
</organism>
<dbReference type="AlphaFoldDB" id="A0A800MYJ7"/>
<proteinExistence type="predicted"/>
<accession>A0A800MYJ7</accession>
<protein>
    <submittedName>
        <fullName evidence="1">Uncharacterized protein</fullName>
    </submittedName>
</protein>
<reference evidence="1 2" key="1">
    <citation type="journal article" date="2020" name="G3 (Bethesda)">
        <title>Whole Genome Sequencing and Comparative Genomics of Two Nematicidal Bacillus Strains Reveals a Wide Range of Possible Virulence Factors.</title>
        <authorList>
            <person name="Susic N."/>
            <person name="Janezic S."/>
            <person name="Rupnik M."/>
            <person name="Geric Stare B."/>
        </authorList>
    </citation>
    <scope>NUCLEOTIDE SEQUENCE [LARGE SCALE GENOMIC DNA]</scope>
    <source>
        <strain evidence="1 2">I-1582</strain>
    </source>
</reference>
<dbReference type="EMBL" id="VDEM01000010">
    <property type="protein sequence ID" value="KAF0824792.1"/>
    <property type="molecule type" value="Genomic_DNA"/>
</dbReference>
<evidence type="ECO:0000313" key="1">
    <source>
        <dbReference type="EMBL" id="KAF0824792.1"/>
    </source>
</evidence>
<dbReference type="Proteomes" id="UP000465778">
    <property type="component" value="Unassembled WGS sequence"/>
</dbReference>
<evidence type="ECO:0000313" key="2">
    <source>
        <dbReference type="Proteomes" id="UP000465778"/>
    </source>
</evidence>
<name>A0A800MYJ7_CYTFI</name>
<comment type="caution">
    <text evidence="1">The sequence shown here is derived from an EMBL/GenBank/DDBJ whole genome shotgun (WGS) entry which is preliminary data.</text>
</comment>